<organism evidence="1 2">
    <name type="scientific">Tanacetum coccineum</name>
    <dbReference type="NCBI Taxonomy" id="301880"/>
    <lineage>
        <taxon>Eukaryota</taxon>
        <taxon>Viridiplantae</taxon>
        <taxon>Streptophyta</taxon>
        <taxon>Embryophyta</taxon>
        <taxon>Tracheophyta</taxon>
        <taxon>Spermatophyta</taxon>
        <taxon>Magnoliopsida</taxon>
        <taxon>eudicotyledons</taxon>
        <taxon>Gunneridae</taxon>
        <taxon>Pentapetalae</taxon>
        <taxon>asterids</taxon>
        <taxon>campanulids</taxon>
        <taxon>Asterales</taxon>
        <taxon>Asteraceae</taxon>
        <taxon>Asteroideae</taxon>
        <taxon>Anthemideae</taxon>
        <taxon>Anthemidinae</taxon>
        <taxon>Tanacetum</taxon>
    </lineage>
</organism>
<evidence type="ECO:0000313" key="1">
    <source>
        <dbReference type="EMBL" id="GJT95029.1"/>
    </source>
</evidence>
<keyword evidence="2" id="KW-1185">Reference proteome</keyword>
<evidence type="ECO:0000313" key="2">
    <source>
        <dbReference type="Proteomes" id="UP001151760"/>
    </source>
</evidence>
<dbReference type="Proteomes" id="UP001151760">
    <property type="component" value="Unassembled WGS sequence"/>
</dbReference>
<comment type="caution">
    <text evidence="1">The sequence shown here is derived from an EMBL/GenBank/DDBJ whole genome shotgun (WGS) entry which is preliminary data.</text>
</comment>
<gene>
    <name evidence="1" type="ORF">Tco_1090547</name>
</gene>
<name>A0ABQ5I5G8_9ASTR</name>
<proteinExistence type="predicted"/>
<accession>A0ABQ5I5G8</accession>
<reference evidence="1" key="1">
    <citation type="journal article" date="2022" name="Int. J. Mol. Sci.">
        <title>Draft Genome of Tanacetum Coccineum: Genomic Comparison of Closely Related Tanacetum-Family Plants.</title>
        <authorList>
            <person name="Yamashiro T."/>
            <person name="Shiraishi A."/>
            <person name="Nakayama K."/>
            <person name="Satake H."/>
        </authorList>
    </citation>
    <scope>NUCLEOTIDE SEQUENCE</scope>
</reference>
<protein>
    <recommendedName>
        <fullName evidence="3">Reverse transcriptase zinc-binding domain-containing protein</fullName>
    </recommendedName>
</protein>
<reference evidence="1" key="2">
    <citation type="submission" date="2022-01" db="EMBL/GenBank/DDBJ databases">
        <authorList>
            <person name="Yamashiro T."/>
            <person name="Shiraishi A."/>
            <person name="Satake H."/>
            <person name="Nakayama K."/>
        </authorList>
    </citation>
    <scope>NUCLEOTIDE SEQUENCE</scope>
</reference>
<evidence type="ECO:0008006" key="3">
    <source>
        <dbReference type="Google" id="ProtNLM"/>
    </source>
</evidence>
<sequence>MTWGWRKILQIRPVIQDYIWHRNRDGMQASAWFDKWCNIGPLSQYVTTRDLFRAGFTLSSKVNDLIVNGMWSWPHEWNSKYPMLASLVPPMLVETHDQLEWHDLRGSVKKFDVATVWETIRPHYDVVSWHDVVWDQMKGLAGLSNVAGRYKEIVDYIIPFAKRRSCKSVIAKLVLSASTYYVWQERNARLFTNKKRSAPQVIEAIVSSIRLKLLSCSFKKTKDGIEAAHLWKLPGTSLIEL</sequence>
<dbReference type="EMBL" id="BQNB010020351">
    <property type="protein sequence ID" value="GJT95029.1"/>
    <property type="molecule type" value="Genomic_DNA"/>
</dbReference>